<proteinExistence type="predicted"/>
<evidence type="ECO:0000313" key="2">
    <source>
        <dbReference type="EMBL" id="TFH82101.1"/>
    </source>
</evidence>
<dbReference type="InterPro" id="IPR003458">
    <property type="entry name" value="Phage_T4_Gp38_tail_assem"/>
</dbReference>
<accession>A0A4Y8VP76</accession>
<sequence length="171" mass="19274">MARRTAGLSDCRSGGNRNAGNRQSKRMISMNRYVFITMPNFKVYRVLDTDEGKPVSLPDGLWGEWVDATGNAEVAVGWNARLVNNQWELHAPTYEEVASEVKFLATEKLSTAKGWLTFNPLDYKKDLGIATPEEEAALLAFKQYVVAVCEYRSQPGYPFTMIWPTEPFSLV</sequence>
<name>A0A4Y8VP76_9PSED</name>
<dbReference type="Pfam" id="PF02413">
    <property type="entry name" value="Caudo_TAP"/>
    <property type="match status" value="1"/>
</dbReference>
<organism evidence="2 3">
    <name type="scientific">Pseudomonas kribbensis</name>
    <dbReference type="NCBI Taxonomy" id="1628086"/>
    <lineage>
        <taxon>Bacteria</taxon>
        <taxon>Pseudomonadati</taxon>
        <taxon>Pseudomonadota</taxon>
        <taxon>Gammaproteobacteria</taxon>
        <taxon>Pseudomonadales</taxon>
        <taxon>Pseudomonadaceae</taxon>
        <taxon>Pseudomonas</taxon>
    </lineage>
</organism>
<feature type="region of interest" description="Disordered" evidence="1">
    <location>
        <begin position="1"/>
        <end position="22"/>
    </location>
</feature>
<comment type="caution">
    <text evidence="2">The sequence shown here is derived from an EMBL/GenBank/DDBJ whole genome shotgun (WGS) entry which is preliminary data.</text>
</comment>
<evidence type="ECO:0008006" key="4">
    <source>
        <dbReference type="Google" id="ProtNLM"/>
    </source>
</evidence>
<gene>
    <name evidence="2" type="ORF">E4J90_05220</name>
</gene>
<dbReference type="AlphaFoldDB" id="A0A4Y8VP76"/>
<dbReference type="OrthoDB" id="8596093at2"/>
<evidence type="ECO:0000256" key="1">
    <source>
        <dbReference type="SAM" id="MobiDB-lite"/>
    </source>
</evidence>
<evidence type="ECO:0000313" key="3">
    <source>
        <dbReference type="Proteomes" id="UP000297555"/>
    </source>
</evidence>
<dbReference type="Proteomes" id="UP000297555">
    <property type="component" value="Unassembled WGS sequence"/>
</dbReference>
<dbReference type="EMBL" id="SPDQ01000010">
    <property type="protein sequence ID" value="TFH82101.1"/>
    <property type="molecule type" value="Genomic_DNA"/>
</dbReference>
<reference evidence="2 3" key="1">
    <citation type="submission" date="2019-03" db="EMBL/GenBank/DDBJ databases">
        <title>Draft genome sequence of humic substances-degrading Pseudomonas kribbensis CHA-19 from forest soil.</title>
        <authorList>
            <person name="Kim D."/>
        </authorList>
    </citation>
    <scope>NUCLEOTIDE SEQUENCE [LARGE SCALE GENOMIC DNA]</scope>
    <source>
        <strain evidence="2 3">CHA-19</strain>
    </source>
</reference>
<protein>
    <recommendedName>
        <fullName evidence="4">Phage tail protein</fullName>
    </recommendedName>
</protein>